<name>A0A2G5T443_9PELO</name>
<sequence length="88" mass="10734">MEMDDTIDLIDKCYKEIHTTPLTYEEIYHREQRLRKISKIEKNMQFNAECLEKNIGEAILKFWENSCNRAEKEELSPHFLKFHQKKLM</sequence>
<gene>
    <name evidence="1" type="primary">Cnig_chr_X.g26532</name>
    <name evidence="1" type="ORF">B9Z55_026532</name>
</gene>
<keyword evidence="2" id="KW-1185">Reference proteome</keyword>
<evidence type="ECO:0000313" key="2">
    <source>
        <dbReference type="Proteomes" id="UP000230233"/>
    </source>
</evidence>
<protein>
    <submittedName>
        <fullName evidence="1">Uncharacterized protein</fullName>
    </submittedName>
</protein>
<proteinExistence type="predicted"/>
<evidence type="ECO:0000313" key="1">
    <source>
        <dbReference type="EMBL" id="PIC21841.1"/>
    </source>
</evidence>
<dbReference type="EMBL" id="PDUG01000006">
    <property type="protein sequence ID" value="PIC21841.1"/>
    <property type="molecule type" value="Genomic_DNA"/>
</dbReference>
<dbReference type="Proteomes" id="UP000230233">
    <property type="component" value="Chromosome X"/>
</dbReference>
<accession>A0A2G5T443</accession>
<organism evidence="1 2">
    <name type="scientific">Caenorhabditis nigoni</name>
    <dbReference type="NCBI Taxonomy" id="1611254"/>
    <lineage>
        <taxon>Eukaryota</taxon>
        <taxon>Metazoa</taxon>
        <taxon>Ecdysozoa</taxon>
        <taxon>Nematoda</taxon>
        <taxon>Chromadorea</taxon>
        <taxon>Rhabditida</taxon>
        <taxon>Rhabditina</taxon>
        <taxon>Rhabditomorpha</taxon>
        <taxon>Rhabditoidea</taxon>
        <taxon>Rhabditidae</taxon>
        <taxon>Peloderinae</taxon>
        <taxon>Caenorhabditis</taxon>
    </lineage>
</organism>
<comment type="caution">
    <text evidence="1">The sequence shown here is derived from an EMBL/GenBank/DDBJ whole genome shotgun (WGS) entry which is preliminary data.</text>
</comment>
<reference evidence="2" key="1">
    <citation type="submission" date="2017-10" db="EMBL/GenBank/DDBJ databases">
        <title>Rapid genome shrinkage in a self-fertile nematode reveals novel sperm competition proteins.</title>
        <authorList>
            <person name="Yin D."/>
            <person name="Schwarz E.M."/>
            <person name="Thomas C.G."/>
            <person name="Felde R.L."/>
            <person name="Korf I.F."/>
            <person name="Cutter A.D."/>
            <person name="Schartner C.M."/>
            <person name="Ralston E.J."/>
            <person name="Meyer B.J."/>
            <person name="Haag E.S."/>
        </authorList>
    </citation>
    <scope>NUCLEOTIDE SEQUENCE [LARGE SCALE GENOMIC DNA]</scope>
    <source>
        <strain evidence="2">JU1422</strain>
    </source>
</reference>
<dbReference type="AlphaFoldDB" id="A0A2G5T443"/>